<comment type="caution">
    <text evidence="3">The sequence shown here is derived from an EMBL/GenBank/DDBJ whole genome shotgun (WGS) entry which is preliminary data.</text>
</comment>
<dbReference type="InterPro" id="IPR036322">
    <property type="entry name" value="WD40_repeat_dom_sf"/>
</dbReference>
<dbReference type="SUPFAM" id="SSF56219">
    <property type="entry name" value="DNase I-like"/>
    <property type="match status" value="1"/>
</dbReference>
<keyword evidence="4" id="KW-1185">Reference proteome</keyword>
<dbReference type="Gene3D" id="3.60.10.10">
    <property type="entry name" value="Endonuclease/exonuclease/phosphatase"/>
    <property type="match status" value="1"/>
</dbReference>
<dbReference type="InterPro" id="IPR046985">
    <property type="entry name" value="IP5"/>
</dbReference>
<gene>
    <name evidence="3" type="ORF">PENCOP_c013G03475</name>
</gene>
<dbReference type="EMBL" id="MDDG01000013">
    <property type="protein sequence ID" value="OQE35520.1"/>
    <property type="molecule type" value="Genomic_DNA"/>
</dbReference>
<dbReference type="InterPro" id="IPR015943">
    <property type="entry name" value="WD40/YVTN_repeat-like_dom_sf"/>
</dbReference>
<evidence type="ECO:0000313" key="4">
    <source>
        <dbReference type="Proteomes" id="UP000191500"/>
    </source>
</evidence>
<dbReference type="SMART" id="SM00320">
    <property type="entry name" value="WD40"/>
    <property type="match status" value="3"/>
</dbReference>
<dbReference type="STRING" id="36646.A0A1V6UAT9"/>
<proteinExistence type="predicted"/>
<feature type="compositionally biased region" description="Polar residues" evidence="1">
    <location>
        <begin position="426"/>
        <end position="440"/>
    </location>
</feature>
<dbReference type="Gene3D" id="2.130.10.10">
    <property type="entry name" value="YVTN repeat-like/Quinoprotein amine dehydrogenase"/>
    <property type="match status" value="1"/>
</dbReference>
<feature type="compositionally biased region" description="Polar residues" evidence="1">
    <location>
        <begin position="116"/>
        <end position="132"/>
    </location>
</feature>
<dbReference type="Pfam" id="PF22669">
    <property type="entry name" value="Exo_endo_phos2"/>
    <property type="match status" value="1"/>
</dbReference>
<dbReference type="FunFam" id="3.60.10.10:FF:000036">
    <property type="entry name" value="Inositol polyphosphate phosphatase, putative"/>
    <property type="match status" value="1"/>
</dbReference>
<dbReference type="SUPFAM" id="SSF50978">
    <property type="entry name" value="WD40 repeat-like"/>
    <property type="match status" value="1"/>
</dbReference>
<evidence type="ECO:0000259" key="2">
    <source>
        <dbReference type="SMART" id="SM00128"/>
    </source>
</evidence>
<name>A0A1V6UAT9_9EURO</name>
<dbReference type="FunFam" id="2.130.10.10:FF:001686">
    <property type="entry name" value="Inositol polyphosphate phosphatase, putative"/>
    <property type="match status" value="1"/>
</dbReference>
<organism evidence="3 4">
    <name type="scientific">Penicillium coprophilum</name>
    <dbReference type="NCBI Taxonomy" id="36646"/>
    <lineage>
        <taxon>Eukaryota</taxon>
        <taxon>Fungi</taxon>
        <taxon>Dikarya</taxon>
        <taxon>Ascomycota</taxon>
        <taxon>Pezizomycotina</taxon>
        <taxon>Eurotiomycetes</taxon>
        <taxon>Eurotiomycetidae</taxon>
        <taxon>Eurotiales</taxon>
        <taxon>Aspergillaceae</taxon>
        <taxon>Penicillium</taxon>
    </lineage>
</organism>
<feature type="compositionally biased region" description="Low complexity" evidence="1">
    <location>
        <begin position="280"/>
        <end position="290"/>
    </location>
</feature>
<dbReference type="Proteomes" id="UP000191500">
    <property type="component" value="Unassembled WGS sequence"/>
</dbReference>
<feature type="domain" description="Inositol polyphosphate-related phosphatase" evidence="2">
    <location>
        <begin position="812"/>
        <end position="1150"/>
    </location>
</feature>
<dbReference type="InterPro" id="IPR036691">
    <property type="entry name" value="Endo/exonu/phosph_ase_sf"/>
</dbReference>
<dbReference type="GO" id="GO:0004439">
    <property type="term" value="F:phosphatidylinositol-4,5-bisphosphate 5-phosphatase activity"/>
    <property type="evidence" value="ECO:0007669"/>
    <property type="project" value="TreeGrafter"/>
</dbReference>
<reference evidence="4" key="1">
    <citation type="journal article" date="2017" name="Nat. Microbiol.">
        <title>Global analysis of biosynthetic gene clusters reveals vast potential of secondary metabolite production in Penicillium species.</title>
        <authorList>
            <person name="Nielsen J.C."/>
            <person name="Grijseels S."/>
            <person name="Prigent S."/>
            <person name="Ji B."/>
            <person name="Dainat J."/>
            <person name="Nielsen K.F."/>
            <person name="Frisvad J.C."/>
            <person name="Workman M."/>
            <person name="Nielsen J."/>
        </authorList>
    </citation>
    <scope>NUCLEOTIDE SEQUENCE [LARGE SCALE GENOMIC DNA]</scope>
    <source>
        <strain evidence="4">IBT 31321</strain>
    </source>
</reference>
<feature type="compositionally biased region" description="Basic and acidic residues" evidence="1">
    <location>
        <begin position="294"/>
        <end position="303"/>
    </location>
</feature>
<dbReference type="PANTHER" id="PTHR11200">
    <property type="entry name" value="INOSITOL 5-PHOSPHATASE"/>
    <property type="match status" value="1"/>
</dbReference>
<evidence type="ECO:0000313" key="3">
    <source>
        <dbReference type="EMBL" id="OQE35520.1"/>
    </source>
</evidence>
<dbReference type="InterPro" id="IPR000300">
    <property type="entry name" value="IPPc"/>
</dbReference>
<feature type="region of interest" description="Disordered" evidence="1">
    <location>
        <begin position="1"/>
        <end position="484"/>
    </location>
</feature>
<dbReference type="AlphaFoldDB" id="A0A1V6UAT9"/>
<evidence type="ECO:0000256" key="1">
    <source>
        <dbReference type="SAM" id="MobiDB-lite"/>
    </source>
</evidence>
<protein>
    <recommendedName>
        <fullName evidence="2">Inositol polyphosphate-related phosphatase domain-containing protein</fullName>
    </recommendedName>
</protein>
<dbReference type="GO" id="GO:0046856">
    <property type="term" value="P:phosphatidylinositol dephosphorylation"/>
    <property type="evidence" value="ECO:0007669"/>
    <property type="project" value="InterPro"/>
</dbReference>
<accession>A0A1V6UAT9</accession>
<dbReference type="PANTHER" id="PTHR11200:SF240">
    <property type="entry name" value="INOSITOL POLYPHOSPHATE 5-PHOSPHATASE C9G1.10C-RELATED"/>
    <property type="match status" value="1"/>
</dbReference>
<sequence length="1200" mass="133317">MAMAGTGKQPDNNDDAPPTPQRPVSSLLSHFENLSHRRSPSAVAASPRTSTNNLLATPGPSDDPRSSTRASLDLPRPHSPWTPAEERPNPLQLNGENSRDRGFSGRRYGRPISMNFHRSSPQLPPTLTVQSPQSPPRGQDRDEVWTPQGDSRKTRSPGHRPRESMSVSPAPPRPLSPIPKFGPSVNAGDTIPRLAPGSLRVNLTGSPTDRKLKSASLPPPANRASKPKIPAKPAMFSHPDTGSLAPRPGRTSPDRSSSPFSTPPGSPEKFKSKPQSTGKSSTRPAPARPTTEPPARRSFDERSPTPSAFARNDAREMGFSRTRPGPEPSRSTKPLMVQIPSAPVDAPMSAATAPPLSAQRFRASDVPYDRPGLPPRPSGAPRRTGVSPAREPPRRADSSAQLTPIARHAPTLSRAGESSGPRPIQRQPSLPQETHLSSSLPERRVVRTDTEEDEQIEEPAISRTDYPDASKANRRPPRFKSGPQDILTKYDTRLLAVCGKYVCTTGYLTRVWDLTTGDQVMSLSHGETVKSLSIAFKPGKGLEDEGQRIWLGTSAGDIHEVDIPSQSIVATRAYPSRREVIQILRHKKEMWTLDDEGRLLVWLPDETSTPNLQYSYHSPSERVARGHTFSMVVDDKLWLAAGKDVHIYRPNAKDDVPFKVFKRPLGLQHSGDVTSGTFTTREGGRVYLGHADGKVTVYSSTDFSCLAVVNVSVYKINCLAFVGDYLWAAYKTGMIYVYDVSTNPWTVKKDWRAHDSPVSSFVLDMSSVWTMNRLQVTSLGTDNCIRLWDGMLEDDWLDARMQTRDVEFCTFREIKAVVVTWNAGASTPGSVRTSDFIRNAVTPEDPPEIVVFGFQELVDLENKKITAKSLLLGSKKKENGEKEHMSRQYRVWIDHLTRTLHECMPLEESYVLLHTANMVGLFTCVFVRHKERHNIKNISASEIKRGMGGLHGNKGALVLRFVLDDSSMCFVNCHLAAGQTQTAHRNNDIAAILEAESLPVESSMTLRSDQFASGGDGSMIMDHEVCILNGDLNYRIDAIPRNVIIDAVRQNNLPKLLDRDQLLASRRKNPGFRLRSFIESPITFAPTYKYDVGTDEYDSSDKKRSPAWCDRILYRGLGRVKQLDYRRHEVRASDHRPVSAAFKIRVKTVLSQERNATRESCHKEFQDEKRRLASETSIEYLITVLGTDPRQARTLILGKK</sequence>
<dbReference type="InterPro" id="IPR001680">
    <property type="entry name" value="WD40_rpt"/>
</dbReference>
<dbReference type="SMART" id="SM00128">
    <property type="entry name" value="IPPc"/>
    <property type="match status" value="1"/>
</dbReference>